<dbReference type="InterPro" id="IPR010998">
    <property type="entry name" value="Integrase_recombinase_N"/>
</dbReference>
<evidence type="ECO:0000256" key="2">
    <source>
        <dbReference type="ARBA" id="ARBA00023125"/>
    </source>
</evidence>
<dbReference type="Pfam" id="PF00589">
    <property type="entry name" value="Phage_integrase"/>
    <property type="match status" value="1"/>
</dbReference>
<evidence type="ECO:0000313" key="6">
    <source>
        <dbReference type="EMBL" id="QDO88356.1"/>
    </source>
</evidence>
<dbReference type="GO" id="GO:0006310">
    <property type="term" value="P:DNA recombination"/>
    <property type="evidence" value="ECO:0007669"/>
    <property type="project" value="UniProtKB-KW"/>
</dbReference>
<evidence type="ECO:0000313" key="7">
    <source>
        <dbReference type="Proteomes" id="UP000315395"/>
    </source>
</evidence>
<dbReference type="Proteomes" id="UP000315395">
    <property type="component" value="Chromosome"/>
</dbReference>
<dbReference type="PROSITE" id="PS51898">
    <property type="entry name" value="TYR_RECOMBINASE"/>
    <property type="match status" value="1"/>
</dbReference>
<dbReference type="InterPro" id="IPR011010">
    <property type="entry name" value="DNA_brk_join_enz"/>
</dbReference>
<evidence type="ECO:0000256" key="1">
    <source>
        <dbReference type="ARBA" id="ARBA00008857"/>
    </source>
</evidence>
<dbReference type="Gene3D" id="1.10.443.10">
    <property type="entry name" value="Intergrase catalytic core"/>
    <property type="match status" value="1"/>
</dbReference>
<dbReference type="InterPro" id="IPR013762">
    <property type="entry name" value="Integrase-like_cat_sf"/>
</dbReference>
<keyword evidence="2" id="KW-0238">DNA-binding</keyword>
<dbReference type="InterPro" id="IPR050090">
    <property type="entry name" value="Tyrosine_recombinase_XerCD"/>
</dbReference>
<comment type="similarity">
    <text evidence="1">Belongs to the 'phage' integrase family.</text>
</comment>
<dbReference type="InterPro" id="IPR002104">
    <property type="entry name" value="Integrase_catalytic"/>
</dbReference>
<dbReference type="KEGG" id="orz:FNH13_08375"/>
<dbReference type="CDD" id="cd01189">
    <property type="entry name" value="INT_ICEBs1_C_like"/>
    <property type="match status" value="1"/>
</dbReference>
<dbReference type="EMBL" id="CP041616">
    <property type="protein sequence ID" value="QDO88356.1"/>
    <property type="molecule type" value="Genomic_DNA"/>
</dbReference>
<sequence length="389" mass="43232">MSRQLTTRRGRSWGIVRRSPGGSARRAEREEGPAVASIQKRPDGVWRARYRDDAGKEHARHFQRKVDAQRWLDEVTTSVVTGTYVDPKTAKLTVGEWCDLWLVGYGTRRASTVRQATVHVKVIKEHFGTTRLSAVKPSDVKSWTVQLRQTYAPSTTYAIYRRLAQVMGDAVHDGIIPRSPCSRRTAPAQGQQRPYVATTDQVWGLYDAFPAHLRPAVLLGAFVGLRVSEAAALRVSDVDFMRGIVSPEIQYPSEPLKTEISRTPVPIPNELALLLSRNVETFGATTVVTNEIGRATSPWAIERAMRAHRGDVEGLPDGFRFHDLRHYLASLLIGKGLDVKVVQTRLRHGNATTTLNTYGHLWPDADESARSAVADVLAARADSLRTLEA</sequence>
<proteinExistence type="inferred from homology"/>
<evidence type="ECO:0000259" key="5">
    <source>
        <dbReference type="PROSITE" id="PS51898"/>
    </source>
</evidence>
<dbReference type="PANTHER" id="PTHR30349:SF64">
    <property type="entry name" value="PROPHAGE INTEGRASE INTD-RELATED"/>
    <property type="match status" value="1"/>
</dbReference>
<evidence type="ECO:0000256" key="4">
    <source>
        <dbReference type="SAM" id="MobiDB-lite"/>
    </source>
</evidence>
<protein>
    <submittedName>
        <fullName evidence="6">Site-specific integrase</fullName>
    </submittedName>
</protein>
<name>A0A516GA07_9MICO</name>
<dbReference type="AlphaFoldDB" id="A0A516GA07"/>
<feature type="compositionally biased region" description="Basic residues" evidence="4">
    <location>
        <begin position="1"/>
        <end position="11"/>
    </location>
</feature>
<reference evidence="6 7" key="1">
    <citation type="submission" date="2019-07" db="EMBL/GenBank/DDBJ databases">
        <title>complete genome sequencing of Ornithinimicrobium sp. H23M54.</title>
        <authorList>
            <person name="Bae J.-W."/>
            <person name="Lee S.-Y."/>
        </authorList>
    </citation>
    <scope>NUCLEOTIDE SEQUENCE [LARGE SCALE GENOMIC DNA]</scope>
    <source>
        <strain evidence="6 7">H23M54</strain>
    </source>
</reference>
<keyword evidence="3" id="KW-0233">DNA recombination</keyword>
<dbReference type="Gene3D" id="1.10.150.130">
    <property type="match status" value="1"/>
</dbReference>
<dbReference type="GO" id="GO:0003677">
    <property type="term" value="F:DNA binding"/>
    <property type="evidence" value="ECO:0007669"/>
    <property type="project" value="UniProtKB-KW"/>
</dbReference>
<dbReference type="OrthoDB" id="148546at2"/>
<keyword evidence="7" id="KW-1185">Reference proteome</keyword>
<dbReference type="SUPFAM" id="SSF56349">
    <property type="entry name" value="DNA breaking-rejoining enzymes"/>
    <property type="match status" value="1"/>
</dbReference>
<accession>A0A516GA07</accession>
<organism evidence="6 7">
    <name type="scientific">Ornithinimicrobium ciconiae</name>
    <dbReference type="NCBI Taxonomy" id="2594265"/>
    <lineage>
        <taxon>Bacteria</taxon>
        <taxon>Bacillati</taxon>
        <taxon>Actinomycetota</taxon>
        <taxon>Actinomycetes</taxon>
        <taxon>Micrococcales</taxon>
        <taxon>Ornithinimicrobiaceae</taxon>
        <taxon>Ornithinimicrobium</taxon>
    </lineage>
</organism>
<dbReference type="PANTHER" id="PTHR30349">
    <property type="entry name" value="PHAGE INTEGRASE-RELATED"/>
    <property type="match status" value="1"/>
</dbReference>
<evidence type="ECO:0000256" key="3">
    <source>
        <dbReference type="ARBA" id="ARBA00023172"/>
    </source>
</evidence>
<gene>
    <name evidence="6" type="ORF">FNH13_08375</name>
</gene>
<feature type="domain" description="Tyr recombinase" evidence="5">
    <location>
        <begin position="192"/>
        <end position="374"/>
    </location>
</feature>
<dbReference type="GO" id="GO:0015074">
    <property type="term" value="P:DNA integration"/>
    <property type="evidence" value="ECO:0007669"/>
    <property type="project" value="InterPro"/>
</dbReference>
<feature type="region of interest" description="Disordered" evidence="4">
    <location>
        <begin position="1"/>
        <end position="38"/>
    </location>
</feature>